<feature type="region of interest" description="Disordered" evidence="2">
    <location>
        <begin position="1"/>
        <end position="49"/>
    </location>
</feature>
<dbReference type="InterPro" id="IPR036085">
    <property type="entry name" value="PAZ_dom_sf"/>
</dbReference>
<dbReference type="Pfam" id="PF08699">
    <property type="entry name" value="ArgoL1"/>
    <property type="match status" value="1"/>
</dbReference>
<evidence type="ECO:0000313" key="6">
    <source>
        <dbReference type="Proteomes" id="UP000799436"/>
    </source>
</evidence>
<evidence type="ECO:0000256" key="2">
    <source>
        <dbReference type="SAM" id="MobiDB-lite"/>
    </source>
</evidence>
<dbReference type="AlphaFoldDB" id="A0A6G1LC96"/>
<dbReference type="OrthoDB" id="10252740at2759"/>
<feature type="domain" description="PAZ" evidence="3">
    <location>
        <begin position="314"/>
        <end position="432"/>
    </location>
</feature>
<dbReference type="InterPro" id="IPR003100">
    <property type="entry name" value="PAZ_dom"/>
</dbReference>
<evidence type="ECO:0000259" key="4">
    <source>
        <dbReference type="PROSITE" id="PS50822"/>
    </source>
</evidence>
<dbReference type="Pfam" id="PF16486">
    <property type="entry name" value="ArgoN"/>
    <property type="match status" value="1"/>
</dbReference>
<dbReference type="CDD" id="cd02846">
    <property type="entry name" value="PAZ_argonaute_like"/>
    <property type="match status" value="1"/>
</dbReference>
<feature type="domain" description="Piwi" evidence="4">
    <location>
        <begin position="629"/>
        <end position="937"/>
    </location>
</feature>
<dbReference type="PROSITE" id="PS50821">
    <property type="entry name" value="PAZ"/>
    <property type="match status" value="1"/>
</dbReference>
<dbReference type="InterPro" id="IPR012337">
    <property type="entry name" value="RNaseH-like_sf"/>
</dbReference>
<name>A0A6G1LC96_9PEZI</name>
<dbReference type="GO" id="GO:0003723">
    <property type="term" value="F:RNA binding"/>
    <property type="evidence" value="ECO:0007669"/>
    <property type="project" value="InterPro"/>
</dbReference>
<dbReference type="SMART" id="SM00949">
    <property type="entry name" value="PAZ"/>
    <property type="match status" value="1"/>
</dbReference>
<dbReference type="InterPro" id="IPR045246">
    <property type="entry name" value="Piwi_ago-like"/>
</dbReference>
<evidence type="ECO:0000259" key="3">
    <source>
        <dbReference type="PROSITE" id="PS50821"/>
    </source>
</evidence>
<organism evidence="5 6">
    <name type="scientific">Teratosphaeria nubilosa</name>
    <dbReference type="NCBI Taxonomy" id="161662"/>
    <lineage>
        <taxon>Eukaryota</taxon>
        <taxon>Fungi</taxon>
        <taxon>Dikarya</taxon>
        <taxon>Ascomycota</taxon>
        <taxon>Pezizomycotina</taxon>
        <taxon>Dothideomycetes</taxon>
        <taxon>Dothideomycetidae</taxon>
        <taxon>Mycosphaerellales</taxon>
        <taxon>Teratosphaeriaceae</taxon>
        <taxon>Teratosphaeria</taxon>
    </lineage>
</organism>
<dbReference type="EMBL" id="ML995825">
    <property type="protein sequence ID" value="KAF2770561.1"/>
    <property type="molecule type" value="Genomic_DNA"/>
</dbReference>
<dbReference type="Gene3D" id="3.40.50.2300">
    <property type="match status" value="1"/>
</dbReference>
<sequence length="982" mass="108969">MSDNRGRGGQRGRGGGGRGGGGRGGYQGGGGGGDGGRGIFREGAPVPTPDANITALENQLVTVTKNHTFDLGDDGAKVPGRRGYGTKGTPIILRTNYFKINTAYEQKPDADQTWYRYDVELSTQLSKQKKRRLFDLIVKQPKFEGILWASDYAKIIVTTKQLDLENGEWKQKVLVPAEKTDQQPGQSGELPDFVREAQARNRVEFRLTSTGSFTTQHMIEYLRSAAPGGQYAAAGDVIQLFNIIMCKPPNAAANITAAGNNRFYPHEGHVGMERYDLGGGLQAMRGYYSSVRPAVGRLLLNLNVTVGAFYKPLPIMQLMEEFQSNRDARESFLRMVKVKAVYTKDGQKQPFMTKIKTIAGFARAPRFGNADQVRFKYRTSNQPNAPEREVTVAQYFKQHHGITLQKSGFPVFNVGTRADPQYLPPELCTVLPGQPYNRLLGGDQTSEMLKFAARFPNLNAMSIAGTPQVPGNGVKLFRLRDATDPQPSSVQPWGFRVDVSDMLTVPGRRLNAPQVQYGNKKENPRNGSWNCANQRFARPGTIGKWQVLVINRKGQRGNALMENPTGDQKAPEALFKELERFLNAYGLRLGARARTQTLLLEPLTPENRAPNNRSLDQAYGNAKAQGVKFLLIVLPEADKWLYARIKFYGDITHGLHTICAVGNKMQKTNGQGMYMGNLALKFNIKGGGVNHTVPNTLTAPLNNNTMLMGIDVTHPSPGSTEGAPSIACVVASTDEYLTQWPGSVRAQTGRQEMVDGLDEMVIERLRLWQKKNQNRLPDKIILYRDGVSEGQYDQVLLRELPSFVKAFEKMYGDAKKHPKMAVIVVGKRHHTRFYPTREEDADVRFDQRSNKKKGSWNPLPGTIVDRHIGSKVLGGFWLQAHQGLQGTARPAHYVILKDDIGFDADQLQTFTHNLCYLFNRATKAVSICPPAYYADLLCERGRAYLFSTLAESHGTESGASDAGAPDWTHGVHPDLVESTWYI</sequence>
<dbReference type="InterPro" id="IPR036397">
    <property type="entry name" value="RNaseH_sf"/>
</dbReference>
<dbReference type="Pfam" id="PF02171">
    <property type="entry name" value="Piwi"/>
    <property type="match status" value="1"/>
</dbReference>
<reference evidence="5" key="1">
    <citation type="journal article" date="2020" name="Stud. Mycol.">
        <title>101 Dothideomycetes genomes: a test case for predicting lifestyles and emergence of pathogens.</title>
        <authorList>
            <person name="Haridas S."/>
            <person name="Albert R."/>
            <person name="Binder M."/>
            <person name="Bloem J."/>
            <person name="Labutti K."/>
            <person name="Salamov A."/>
            <person name="Andreopoulos B."/>
            <person name="Baker S."/>
            <person name="Barry K."/>
            <person name="Bills G."/>
            <person name="Bluhm B."/>
            <person name="Cannon C."/>
            <person name="Castanera R."/>
            <person name="Culley D."/>
            <person name="Daum C."/>
            <person name="Ezra D."/>
            <person name="Gonzalez J."/>
            <person name="Henrissat B."/>
            <person name="Kuo A."/>
            <person name="Liang C."/>
            <person name="Lipzen A."/>
            <person name="Lutzoni F."/>
            <person name="Magnuson J."/>
            <person name="Mondo S."/>
            <person name="Nolan M."/>
            <person name="Ohm R."/>
            <person name="Pangilinan J."/>
            <person name="Park H.-J."/>
            <person name="Ramirez L."/>
            <person name="Alfaro M."/>
            <person name="Sun H."/>
            <person name="Tritt A."/>
            <person name="Yoshinaga Y."/>
            <person name="Zwiers L.-H."/>
            <person name="Turgeon B."/>
            <person name="Goodwin S."/>
            <person name="Spatafora J."/>
            <person name="Crous P."/>
            <person name="Grigoriev I."/>
        </authorList>
    </citation>
    <scope>NUCLEOTIDE SEQUENCE</scope>
    <source>
        <strain evidence="5">CBS 116005</strain>
    </source>
</reference>
<comment type="similarity">
    <text evidence="1">Belongs to the argonaute family.</text>
</comment>
<dbReference type="InterPro" id="IPR014811">
    <property type="entry name" value="ArgoL1"/>
</dbReference>
<dbReference type="SUPFAM" id="SSF53098">
    <property type="entry name" value="Ribonuclease H-like"/>
    <property type="match status" value="1"/>
</dbReference>
<evidence type="ECO:0000256" key="1">
    <source>
        <dbReference type="RuleBase" id="RU361178"/>
    </source>
</evidence>
<dbReference type="Proteomes" id="UP000799436">
    <property type="component" value="Unassembled WGS sequence"/>
</dbReference>
<protein>
    <submittedName>
        <fullName evidence="5">Piwi-domain-containing protein</fullName>
    </submittedName>
</protein>
<gene>
    <name evidence="5" type="ORF">EJ03DRAFT_270383</name>
</gene>
<feature type="compositionally biased region" description="Gly residues" evidence="2">
    <location>
        <begin position="7"/>
        <end position="38"/>
    </location>
</feature>
<keyword evidence="6" id="KW-1185">Reference proteome</keyword>
<dbReference type="Gene3D" id="3.30.420.10">
    <property type="entry name" value="Ribonuclease H-like superfamily/Ribonuclease H"/>
    <property type="match status" value="1"/>
</dbReference>
<dbReference type="Gene3D" id="2.170.260.10">
    <property type="entry name" value="paz domain"/>
    <property type="match status" value="1"/>
</dbReference>
<accession>A0A6G1LC96</accession>
<proteinExistence type="inferred from homology"/>
<dbReference type="PROSITE" id="PS50822">
    <property type="entry name" value="PIWI"/>
    <property type="match status" value="1"/>
</dbReference>
<dbReference type="CDD" id="cd04657">
    <property type="entry name" value="Piwi_ago-like"/>
    <property type="match status" value="1"/>
</dbReference>
<dbReference type="SMART" id="SM01163">
    <property type="entry name" value="DUF1785"/>
    <property type="match status" value="1"/>
</dbReference>
<dbReference type="InterPro" id="IPR003165">
    <property type="entry name" value="Piwi"/>
</dbReference>
<dbReference type="SMART" id="SM00950">
    <property type="entry name" value="Piwi"/>
    <property type="match status" value="1"/>
</dbReference>
<dbReference type="SUPFAM" id="SSF101690">
    <property type="entry name" value="PAZ domain"/>
    <property type="match status" value="1"/>
</dbReference>
<dbReference type="PANTHER" id="PTHR22891">
    <property type="entry name" value="EUKARYOTIC TRANSLATION INITIATION FACTOR 2C"/>
    <property type="match status" value="1"/>
</dbReference>
<evidence type="ECO:0000313" key="5">
    <source>
        <dbReference type="EMBL" id="KAF2770561.1"/>
    </source>
</evidence>
<dbReference type="Pfam" id="PF02170">
    <property type="entry name" value="PAZ"/>
    <property type="match status" value="1"/>
</dbReference>
<dbReference type="InterPro" id="IPR032474">
    <property type="entry name" value="Argonaute_N"/>
</dbReference>